<keyword evidence="3" id="KW-1185">Reference proteome</keyword>
<proteinExistence type="predicted"/>
<evidence type="ECO:0000313" key="2">
    <source>
        <dbReference type="EMBL" id="KAF3531790.1"/>
    </source>
</evidence>
<reference evidence="2 3" key="1">
    <citation type="journal article" date="2020" name="BMC Genomics">
        <title>Intraspecific diversification of the crop wild relative Brassica cretica Lam. using demographic model selection.</title>
        <authorList>
            <person name="Kioukis A."/>
            <person name="Michalopoulou V.A."/>
            <person name="Briers L."/>
            <person name="Pirintsos S."/>
            <person name="Studholme D.J."/>
            <person name="Pavlidis P."/>
            <person name="Sarris P.F."/>
        </authorList>
    </citation>
    <scope>NUCLEOTIDE SEQUENCE [LARGE SCALE GENOMIC DNA]</scope>
    <source>
        <strain evidence="3">cv. PFS-1207/04</strain>
    </source>
</reference>
<organism evidence="2 3">
    <name type="scientific">Brassica cretica</name>
    <name type="common">Mustard</name>
    <dbReference type="NCBI Taxonomy" id="69181"/>
    <lineage>
        <taxon>Eukaryota</taxon>
        <taxon>Viridiplantae</taxon>
        <taxon>Streptophyta</taxon>
        <taxon>Embryophyta</taxon>
        <taxon>Tracheophyta</taxon>
        <taxon>Spermatophyta</taxon>
        <taxon>Magnoliopsida</taxon>
        <taxon>eudicotyledons</taxon>
        <taxon>Gunneridae</taxon>
        <taxon>Pentapetalae</taxon>
        <taxon>rosids</taxon>
        <taxon>malvids</taxon>
        <taxon>Brassicales</taxon>
        <taxon>Brassicaceae</taxon>
        <taxon>Brassiceae</taxon>
        <taxon>Brassica</taxon>
    </lineage>
</organism>
<name>A0ABQ7BI19_BRACR</name>
<evidence type="ECO:0000313" key="3">
    <source>
        <dbReference type="Proteomes" id="UP000266723"/>
    </source>
</evidence>
<dbReference type="Proteomes" id="UP000266723">
    <property type="component" value="Unassembled WGS sequence"/>
</dbReference>
<feature type="compositionally biased region" description="Low complexity" evidence="1">
    <location>
        <begin position="36"/>
        <end position="54"/>
    </location>
</feature>
<feature type="region of interest" description="Disordered" evidence="1">
    <location>
        <begin position="1"/>
        <end position="54"/>
    </location>
</feature>
<dbReference type="EMBL" id="QGKV02001507">
    <property type="protein sequence ID" value="KAF3531790.1"/>
    <property type="molecule type" value="Genomic_DNA"/>
</dbReference>
<comment type="caution">
    <text evidence="2">The sequence shown here is derived from an EMBL/GenBank/DDBJ whole genome shotgun (WGS) entry which is preliminary data.</text>
</comment>
<accession>A0ABQ7BI19</accession>
<sequence>MYVMHILTNRSFRPKDSDQTPETTNEHLLPNPPPTSSVSAPSPDSVFGAQSGSSSQQSAEAAVTVICSLLLDSSLINAASDT</sequence>
<protein>
    <submittedName>
        <fullName evidence="2">Uncharacterized protein</fullName>
    </submittedName>
</protein>
<gene>
    <name evidence="2" type="ORF">DY000_02037438</name>
</gene>
<evidence type="ECO:0000256" key="1">
    <source>
        <dbReference type="SAM" id="MobiDB-lite"/>
    </source>
</evidence>